<evidence type="ECO:0000256" key="2">
    <source>
        <dbReference type="ARBA" id="ARBA00038334"/>
    </source>
</evidence>
<dbReference type="GO" id="GO:0016787">
    <property type="term" value="F:hydrolase activity"/>
    <property type="evidence" value="ECO:0007669"/>
    <property type="project" value="UniProtKB-KW"/>
</dbReference>
<accession>A0A8H8DDS8</accession>
<dbReference type="GeneID" id="93650023"/>
<comment type="caution">
    <text evidence="4">The sequence shown here is derived from an EMBL/GenBank/DDBJ whole genome shotgun (WGS) entry which is preliminary data.</text>
</comment>
<dbReference type="Pfam" id="PF00561">
    <property type="entry name" value="Abhydrolase_1"/>
    <property type="match status" value="1"/>
</dbReference>
<dbReference type="InterPro" id="IPR029058">
    <property type="entry name" value="AB_hydrolase_fold"/>
</dbReference>
<dbReference type="InterPro" id="IPR000073">
    <property type="entry name" value="AB_hydrolase_1"/>
</dbReference>
<evidence type="ECO:0000256" key="1">
    <source>
        <dbReference type="ARBA" id="ARBA00022801"/>
    </source>
</evidence>
<proteinExistence type="inferred from homology"/>
<dbReference type="InterPro" id="IPR000639">
    <property type="entry name" value="Epox_hydrolase-like"/>
</dbReference>
<evidence type="ECO:0000313" key="4">
    <source>
        <dbReference type="EMBL" id="KAG5422299.1"/>
    </source>
</evidence>
<dbReference type="RefSeq" id="XP_067551415.1">
    <property type="nucleotide sequence ID" value="XM_067690134.1"/>
</dbReference>
<reference evidence="4 5" key="1">
    <citation type="submission" date="2020-12" db="EMBL/GenBank/DDBJ databases">
        <title>Effect of drift, selection, and recombination on the evolution of hybrid genomes in Candida yeast pathogens.</title>
        <authorList>
            <person name="Mixao V."/>
            <person name="Ksiezopolska E."/>
            <person name="Saus E."/>
            <person name="Boekhout T."/>
            <person name="Gacser A."/>
            <person name="Gabaldon T."/>
        </authorList>
    </citation>
    <scope>NUCLEOTIDE SEQUENCE [LARGE SCALE GENOMIC DNA]</scope>
    <source>
        <strain evidence="4 5">BP57</strain>
    </source>
</reference>
<dbReference type="AlphaFoldDB" id="A0A8H8DDS8"/>
<organism evidence="4 5">
    <name type="scientific">Candida metapsilosis</name>
    <dbReference type="NCBI Taxonomy" id="273372"/>
    <lineage>
        <taxon>Eukaryota</taxon>
        <taxon>Fungi</taxon>
        <taxon>Dikarya</taxon>
        <taxon>Ascomycota</taxon>
        <taxon>Saccharomycotina</taxon>
        <taxon>Pichiomycetes</taxon>
        <taxon>Debaryomycetaceae</taxon>
        <taxon>Candida/Lodderomyces clade</taxon>
        <taxon>Candida</taxon>
    </lineage>
</organism>
<gene>
    <name evidence="4" type="ORF">I9W82_001394</name>
</gene>
<comment type="similarity">
    <text evidence="2">Belongs to the AB hydrolase superfamily. Epoxide hydrolase family.</text>
</comment>
<dbReference type="OrthoDB" id="408373at2759"/>
<name>A0A8H8DDS8_9ASCO</name>
<evidence type="ECO:0000313" key="5">
    <source>
        <dbReference type="Proteomes" id="UP000669133"/>
    </source>
</evidence>
<sequence length="308" mass="35797">MSLKQHEIKLHNDGREFTTLSNLPLSAIEGQDFDKVIFLLHGFPDVNTTFNKMWPFLLSRFKEKVLLLAPKLRGYEKSSTGPEHEYMIPYLAGDVKAWIHEVNPQLNKPVHLVGHDWGTIVAYKTANLYPELITSMVTMAIPYLINLGTFDLLLNAPEQYYLSSYFVRMQFSWFYRAKLTESNDYLTSLWKYWSPDYEVSQEEITEVRDAFKKDGVVDAVTSYYRHMFRPLSLWKSRWPVDFNKVPTLILNGQNDQCMSSRIAVLEQQKLKSFYPKAQVKIVPQVGHFLQREAPEVIAGLVVDFLESI</sequence>
<dbReference type="EMBL" id="JAEOAQ010000001">
    <property type="protein sequence ID" value="KAG5422299.1"/>
    <property type="molecule type" value="Genomic_DNA"/>
</dbReference>
<dbReference type="PANTHER" id="PTHR43329">
    <property type="entry name" value="EPOXIDE HYDROLASE"/>
    <property type="match status" value="1"/>
</dbReference>
<keyword evidence="1" id="KW-0378">Hydrolase</keyword>
<dbReference type="Gene3D" id="3.40.50.1820">
    <property type="entry name" value="alpha/beta hydrolase"/>
    <property type="match status" value="1"/>
</dbReference>
<feature type="domain" description="AB hydrolase-1" evidence="3">
    <location>
        <begin position="36"/>
        <end position="293"/>
    </location>
</feature>
<evidence type="ECO:0000259" key="3">
    <source>
        <dbReference type="Pfam" id="PF00561"/>
    </source>
</evidence>
<dbReference type="Proteomes" id="UP000669133">
    <property type="component" value="Unassembled WGS sequence"/>
</dbReference>
<dbReference type="SUPFAM" id="SSF53474">
    <property type="entry name" value="alpha/beta-Hydrolases"/>
    <property type="match status" value="1"/>
</dbReference>
<protein>
    <recommendedName>
        <fullName evidence="3">AB hydrolase-1 domain-containing protein</fullName>
    </recommendedName>
</protein>
<keyword evidence="5" id="KW-1185">Reference proteome</keyword>
<dbReference type="PRINTS" id="PR00412">
    <property type="entry name" value="EPOXHYDRLASE"/>
</dbReference>